<accession>A0A1E5UIU0</accession>
<evidence type="ECO:0000256" key="2">
    <source>
        <dbReference type="ARBA" id="ARBA00012729"/>
    </source>
</evidence>
<comment type="caution">
    <text evidence="15">The sequence shown here is derived from an EMBL/GenBank/DDBJ whole genome shotgun (WGS) entry which is preliminary data.</text>
</comment>
<evidence type="ECO:0000256" key="1">
    <source>
        <dbReference type="ARBA" id="ARBA00000822"/>
    </source>
</evidence>
<evidence type="ECO:0000313" key="15">
    <source>
        <dbReference type="EMBL" id="OEL12793.1"/>
    </source>
</evidence>
<evidence type="ECO:0000256" key="8">
    <source>
        <dbReference type="ARBA" id="ARBA00023295"/>
    </source>
</evidence>
<feature type="domain" description="Chitin-binding type-1" evidence="14">
    <location>
        <begin position="31"/>
        <end position="66"/>
    </location>
</feature>
<dbReference type="OrthoDB" id="5985073at2759"/>
<dbReference type="InterPro" id="IPR036861">
    <property type="entry name" value="Endochitinase-like_sf"/>
</dbReference>
<dbReference type="FunFam" id="3.30.20.10:FF:000001">
    <property type="entry name" value="Endochitinase (Chitinase)"/>
    <property type="match status" value="1"/>
</dbReference>
<dbReference type="PANTHER" id="PTHR22595">
    <property type="entry name" value="CHITINASE-RELATED"/>
    <property type="match status" value="1"/>
</dbReference>
<dbReference type="InterPro" id="IPR001002">
    <property type="entry name" value="Chitin-bd_1"/>
</dbReference>
<feature type="disulfide bond" evidence="11 12">
    <location>
        <begin position="36"/>
        <end position="48"/>
    </location>
</feature>
<dbReference type="CDD" id="cd00035">
    <property type="entry name" value="ChtBD1"/>
    <property type="match status" value="1"/>
</dbReference>
<reference evidence="15 16" key="1">
    <citation type="submission" date="2016-09" db="EMBL/GenBank/DDBJ databases">
        <title>The draft genome of Dichanthelium oligosanthes: A C3 panicoid grass species.</title>
        <authorList>
            <person name="Studer A.J."/>
            <person name="Schnable J.C."/>
            <person name="Brutnell T.P."/>
        </authorList>
    </citation>
    <scope>NUCLEOTIDE SEQUENCE [LARGE SCALE GENOMIC DNA]</scope>
    <source>
        <strain evidence="16">cv. Kellogg 1175</strain>
        <tissue evidence="15">Leaf</tissue>
    </source>
</reference>
<comment type="catalytic activity">
    <reaction evidence="1">
        <text>Random endo-hydrolysis of N-acetyl-beta-D-glucosaminide (1-&gt;4)-beta-linkages in chitin and chitodextrins.</text>
        <dbReference type="EC" id="3.2.1.14"/>
    </reaction>
</comment>
<dbReference type="SMART" id="SM00270">
    <property type="entry name" value="ChtBD1"/>
    <property type="match status" value="1"/>
</dbReference>
<feature type="chain" id="PRO_5009187038" description="chitinase" evidence="13">
    <location>
        <begin position="32"/>
        <end position="278"/>
    </location>
</feature>
<dbReference type="GO" id="GO:0006032">
    <property type="term" value="P:chitin catabolic process"/>
    <property type="evidence" value="ECO:0007669"/>
    <property type="project" value="InterPro"/>
</dbReference>
<evidence type="ECO:0000256" key="3">
    <source>
        <dbReference type="ARBA" id="ARBA00022669"/>
    </source>
</evidence>
<dbReference type="InterPro" id="IPR000726">
    <property type="entry name" value="Glyco_hydro_19_cat"/>
</dbReference>
<organism evidence="15 16">
    <name type="scientific">Dichanthelium oligosanthes</name>
    <dbReference type="NCBI Taxonomy" id="888268"/>
    <lineage>
        <taxon>Eukaryota</taxon>
        <taxon>Viridiplantae</taxon>
        <taxon>Streptophyta</taxon>
        <taxon>Embryophyta</taxon>
        <taxon>Tracheophyta</taxon>
        <taxon>Spermatophyta</taxon>
        <taxon>Magnoliopsida</taxon>
        <taxon>Liliopsida</taxon>
        <taxon>Poales</taxon>
        <taxon>Poaceae</taxon>
        <taxon>PACMAD clade</taxon>
        <taxon>Panicoideae</taxon>
        <taxon>Panicodae</taxon>
        <taxon>Paniceae</taxon>
        <taxon>Dichantheliinae</taxon>
        <taxon>Dichanthelium</taxon>
    </lineage>
</organism>
<dbReference type="STRING" id="888268.A0A1E5UIU0"/>
<evidence type="ECO:0000256" key="9">
    <source>
        <dbReference type="ARBA" id="ARBA00023326"/>
    </source>
</evidence>
<dbReference type="SUPFAM" id="SSF57016">
    <property type="entry name" value="Plant lectins/antimicrobial peptides"/>
    <property type="match status" value="1"/>
</dbReference>
<dbReference type="PIRSF" id="PIRSF001060">
    <property type="entry name" value="Endochitinase"/>
    <property type="match status" value="1"/>
</dbReference>
<feature type="disulfide bond" evidence="11">
    <location>
        <begin position="95"/>
        <end position="144"/>
    </location>
</feature>
<evidence type="ECO:0000256" key="13">
    <source>
        <dbReference type="SAM" id="SignalP"/>
    </source>
</evidence>
<evidence type="ECO:0000256" key="10">
    <source>
        <dbReference type="PIRSR" id="PIRSR001060-1"/>
    </source>
</evidence>
<keyword evidence="7" id="KW-0119">Carbohydrate metabolism</keyword>
<dbReference type="InterPro" id="IPR018371">
    <property type="entry name" value="Chitin-binding_1_CS"/>
</dbReference>
<keyword evidence="4 13" id="KW-0732">Signal</keyword>
<dbReference type="InterPro" id="IPR023346">
    <property type="entry name" value="Lysozyme-like_dom_sf"/>
</dbReference>
<keyword evidence="6 11" id="KW-1015">Disulfide bond</keyword>
<evidence type="ECO:0000256" key="5">
    <source>
        <dbReference type="ARBA" id="ARBA00022801"/>
    </source>
</evidence>
<comment type="caution">
    <text evidence="12">Lacks conserved residue(s) required for the propagation of feature annotation.</text>
</comment>
<dbReference type="PROSITE" id="PS00774">
    <property type="entry name" value="CHITINASE_19_2"/>
    <property type="match status" value="1"/>
</dbReference>
<dbReference type="EMBL" id="LWDX02075767">
    <property type="protein sequence ID" value="OEL12793.1"/>
    <property type="molecule type" value="Genomic_DNA"/>
</dbReference>
<evidence type="ECO:0000256" key="7">
    <source>
        <dbReference type="ARBA" id="ARBA00023277"/>
    </source>
</evidence>
<evidence type="ECO:0000256" key="12">
    <source>
        <dbReference type="PROSITE-ProRule" id="PRU00261"/>
    </source>
</evidence>
<feature type="active site" description="Proton donor" evidence="10">
    <location>
        <position position="139"/>
    </location>
</feature>
<keyword evidence="16" id="KW-1185">Reference proteome</keyword>
<dbReference type="Gene3D" id="1.10.530.10">
    <property type="match status" value="1"/>
</dbReference>
<dbReference type="GO" id="GO:0016998">
    <property type="term" value="P:cell wall macromolecule catabolic process"/>
    <property type="evidence" value="ECO:0007669"/>
    <property type="project" value="InterPro"/>
</dbReference>
<dbReference type="SUPFAM" id="SSF53955">
    <property type="entry name" value="Lysozyme-like"/>
    <property type="match status" value="1"/>
</dbReference>
<evidence type="ECO:0000313" key="16">
    <source>
        <dbReference type="Proteomes" id="UP000095767"/>
    </source>
</evidence>
<dbReference type="Gene3D" id="3.30.20.10">
    <property type="entry name" value="Endochitinase, domain 2"/>
    <property type="match status" value="1"/>
</dbReference>
<keyword evidence="8" id="KW-0326">Glycosidase</keyword>
<evidence type="ECO:0000256" key="4">
    <source>
        <dbReference type="ARBA" id="ARBA00022729"/>
    </source>
</evidence>
<dbReference type="Proteomes" id="UP000095767">
    <property type="component" value="Unassembled WGS sequence"/>
</dbReference>
<dbReference type="Pfam" id="PF00187">
    <property type="entry name" value="Chitin_bind_1"/>
    <property type="match status" value="1"/>
</dbReference>
<keyword evidence="9" id="KW-0624">Polysaccharide degradation</keyword>
<sequence length="278" mass="29948">MANDSPTPAMILTVLALGLTTLLCAASPAAAHRCACRPGFCCSKYGYCGKTSAYCGHGCKSGPCWGSGGRGGASVASVVTRSFFNGIKSHAGSGCEGTGFYTRGAFLKAVRAYPGFARGGSEVERKREIAAFFSHVTHETGYLCYINEIGGANSNYCDQMSENQWPCYPGKRYYGRGPLQLSWNFNYGPAGRSIGFDGLRDPNVVAQDPVVSFKSALWYWMTNVHRVMPQGFGATIRAINGADECHGGKNTAEMRARVRFYLQYCDKFGIDPGSNLTC</sequence>
<dbReference type="GO" id="GO:0000272">
    <property type="term" value="P:polysaccharide catabolic process"/>
    <property type="evidence" value="ECO:0007669"/>
    <property type="project" value="UniProtKB-KW"/>
</dbReference>
<dbReference type="Gene3D" id="3.30.60.10">
    <property type="entry name" value="Endochitinase-like"/>
    <property type="match status" value="1"/>
</dbReference>
<dbReference type="EC" id="3.2.1.14" evidence="2"/>
<dbReference type="GO" id="GO:0008061">
    <property type="term" value="F:chitin binding"/>
    <property type="evidence" value="ECO:0007669"/>
    <property type="project" value="UniProtKB-UniRule"/>
</dbReference>
<dbReference type="Pfam" id="PF00182">
    <property type="entry name" value="Glyco_hydro_19"/>
    <property type="match status" value="2"/>
</dbReference>
<dbReference type="InterPro" id="IPR016283">
    <property type="entry name" value="Glyco_hydro_19"/>
</dbReference>
<keyword evidence="3 12" id="KW-0147">Chitin-binding</keyword>
<dbReference type="PROSITE" id="PS50941">
    <property type="entry name" value="CHIT_BIND_I_2"/>
    <property type="match status" value="1"/>
</dbReference>
<dbReference type="PROSITE" id="PS00026">
    <property type="entry name" value="CHIT_BIND_I_1"/>
    <property type="match status" value="1"/>
</dbReference>
<dbReference type="CDD" id="cd00325">
    <property type="entry name" value="chitinase_GH19"/>
    <property type="match status" value="1"/>
</dbReference>
<evidence type="ECO:0000256" key="11">
    <source>
        <dbReference type="PIRSR" id="PIRSR001060-2"/>
    </source>
</evidence>
<dbReference type="PROSITE" id="PS00773">
    <property type="entry name" value="CHITINASE_19_1"/>
    <property type="match status" value="1"/>
</dbReference>
<feature type="disulfide bond" evidence="11 12">
    <location>
        <begin position="41"/>
        <end position="55"/>
    </location>
</feature>
<gene>
    <name evidence="15" type="ORF">BAE44_0026188</name>
</gene>
<keyword evidence="5" id="KW-0378">Hydrolase</keyword>
<dbReference type="PANTHER" id="PTHR22595:SF120">
    <property type="entry name" value="CHITINASE"/>
    <property type="match status" value="1"/>
</dbReference>
<evidence type="ECO:0000256" key="6">
    <source>
        <dbReference type="ARBA" id="ARBA00023157"/>
    </source>
</evidence>
<name>A0A1E5UIU0_9POAL</name>
<protein>
    <recommendedName>
        <fullName evidence="2">chitinase</fullName>
        <ecNumber evidence="2">3.2.1.14</ecNumber>
    </recommendedName>
</protein>
<feature type="disulfide bond" evidence="11">
    <location>
        <begin position="245"/>
        <end position="278"/>
    </location>
</feature>
<dbReference type="GO" id="GO:0008843">
    <property type="term" value="F:endochitinase activity"/>
    <property type="evidence" value="ECO:0007669"/>
    <property type="project" value="UniProtKB-EC"/>
</dbReference>
<feature type="disulfide bond" evidence="11">
    <location>
        <begin position="157"/>
        <end position="167"/>
    </location>
</feature>
<proteinExistence type="predicted"/>
<dbReference type="AlphaFoldDB" id="A0A1E5UIU0"/>
<feature type="signal peptide" evidence="13">
    <location>
        <begin position="1"/>
        <end position="31"/>
    </location>
</feature>
<evidence type="ECO:0000259" key="14">
    <source>
        <dbReference type="PROSITE" id="PS50941"/>
    </source>
</evidence>